<feature type="domain" description="Disease resistance N-terminal" evidence="7">
    <location>
        <begin position="11"/>
        <end position="77"/>
    </location>
</feature>
<keyword evidence="10" id="KW-1185">Reference proteome</keyword>
<name>A0A4Y7IE01_PAPSO</name>
<dbReference type="Pfam" id="PF18052">
    <property type="entry name" value="Rx_N"/>
    <property type="match status" value="1"/>
</dbReference>
<gene>
    <name evidence="9" type="ORF">C5167_040119</name>
</gene>
<dbReference type="PANTHER" id="PTHR36766">
    <property type="entry name" value="PLANT BROAD-SPECTRUM MILDEW RESISTANCE PROTEIN RPW8"/>
    <property type="match status" value="1"/>
</dbReference>
<dbReference type="InterPro" id="IPR027417">
    <property type="entry name" value="P-loop_NTPase"/>
</dbReference>
<organism evidence="9 10">
    <name type="scientific">Papaver somniferum</name>
    <name type="common">Opium poppy</name>
    <dbReference type="NCBI Taxonomy" id="3469"/>
    <lineage>
        <taxon>Eukaryota</taxon>
        <taxon>Viridiplantae</taxon>
        <taxon>Streptophyta</taxon>
        <taxon>Embryophyta</taxon>
        <taxon>Tracheophyta</taxon>
        <taxon>Spermatophyta</taxon>
        <taxon>Magnoliopsida</taxon>
        <taxon>Ranunculales</taxon>
        <taxon>Papaveraceae</taxon>
        <taxon>Papaveroideae</taxon>
        <taxon>Papaver</taxon>
    </lineage>
</organism>
<evidence type="ECO:0000313" key="9">
    <source>
        <dbReference type="EMBL" id="RZC47163.1"/>
    </source>
</evidence>
<dbReference type="PANTHER" id="PTHR36766:SF40">
    <property type="entry name" value="DISEASE RESISTANCE PROTEIN RGA3"/>
    <property type="match status" value="1"/>
</dbReference>
<evidence type="ECO:0000259" key="6">
    <source>
        <dbReference type="Pfam" id="PF00931"/>
    </source>
</evidence>
<keyword evidence="2" id="KW-0677">Repeat</keyword>
<dbReference type="GO" id="GO:0005524">
    <property type="term" value="F:ATP binding"/>
    <property type="evidence" value="ECO:0007669"/>
    <property type="project" value="UniProtKB-KW"/>
</dbReference>
<keyword evidence="3" id="KW-0547">Nucleotide-binding</keyword>
<dbReference type="SUPFAM" id="SSF52058">
    <property type="entry name" value="L domain-like"/>
    <property type="match status" value="1"/>
</dbReference>
<dbReference type="InterPro" id="IPR002182">
    <property type="entry name" value="NB-ARC"/>
</dbReference>
<dbReference type="SUPFAM" id="SSF52540">
    <property type="entry name" value="P-loop containing nucleoside triphosphate hydrolases"/>
    <property type="match status" value="1"/>
</dbReference>
<evidence type="ECO:0000259" key="8">
    <source>
        <dbReference type="Pfam" id="PF25019"/>
    </source>
</evidence>
<evidence type="ECO:0000256" key="1">
    <source>
        <dbReference type="ARBA" id="ARBA00022614"/>
    </source>
</evidence>
<dbReference type="EMBL" id="CM010715">
    <property type="protein sequence ID" value="RZC47163.1"/>
    <property type="molecule type" value="Genomic_DNA"/>
</dbReference>
<dbReference type="Proteomes" id="UP000316621">
    <property type="component" value="Chromosome 1"/>
</dbReference>
<keyword evidence="5" id="KW-0067">ATP-binding</keyword>
<evidence type="ECO:0000256" key="5">
    <source>
        <dbReference type="ARBA" id="ARBA00022840"/>
    </source>
</evidence>
<dbReference type="Gene3D" id="3.40.50.300">
    <property type="entry name" value="P-loop containing nucleotide triphosphate hydrolases"/>
    <property type="match status" value="1"/>
</dbReference>
<protein>
    <recommendedName>
        <fullName evidence="11">NB-ARC domain-containing protein</fullName>
    </recommendedName>
</protein>
<dbReference type="AlphaFoldDB" id="A0A4Y7IE01"/>
<feature type="domain" description="R13L1/DRL21-like LRR repeat region" evidence="8">
    <location>
        <begin position="400"/>
        <end position="469"/>
    </location>
</feature>
<dbReference type="InterPro" id="IPR041118">
    <property type="entry name" value="Rx_N"/>
</dbReference>
<reference evidence="9 10" key="1">
    <citation type="journal article" date="2018" name="Science">
        <title>The opium poppy genome and morphinan production.</title>
        <authorList>
            <person name="Guo L."/>
            <person name="Winzer T."/>
            <person name="Yang X."/>
            <person name="Li Y."/>
            <person name="Ning Z."/>
            <person name="He Z."/>
            <person name="Teodor R."/>
            <person name="Lu Y."/>
            <person name="Bowser T.A."/>
            <person name="Graham I.A."/>
            <person name="Ye K."/>
        </authorList>
    </citation>
    <scope>NUCLEOTIDE SEQUENCE [LARGE SCALE GENOMIC DNA]</scope>
    <source>
        <strain evidence="10">cv. HN1</strain>
        <tissue evidence="9">Leaves</tissue>
    </source>
</reference>
<evidence type="ECO:0008006" key="11">
    <source>
        <dbReference type="Google" id="ProtNLM"/>
    </source>
</evidence>
<dbReference type="Gene3D" id="3.80.10.10">
    <property type="entry name" value="Ribonuclease Inhibitor"/>
    <property type="match status" value="1"/>
</dbReference>
<sequence>MAAEAIASVVLERLASVALNKLEEHFQLVMGAKNEVKKLTDSFQAIQALLYDAEMKKITNETANAGVSLWLQRFRDAGTDGASTSSNNKKIIRKNNKMVALRHEIGSKIKELRIELDDIISDRDKLSLNSYLPPAGERLPTSSIIDESDIVGLGKATLAQLVFNEDGVKSHFDTVIWVSVSDYFDQTRIAKEIIRGAGVHVPEHLSGWNDDLHKLLCESVKKSRFLLALDDMWTDDDSKWEPFRVAFKNAAQGSRILVITRKKSVADMIGSNYSHLLGILSEKYCWQLLSRLAFRGKNADKVHNEAWINIGKEIANKCKGSAKVLGNHLRVKENIIDWQTVMDNEFIRLQEKAEDGRTNQHVDGTRSYCVSTAGSGGEAVGKEYFNRFIQPRIPCFFYFTWREKSENFEIAPVKTVVDVFAALHPPSLLGKLEIMNYRGSKFSNWIEMLPNLPLPAFGKLPSLEYLNISCLDNVKHIGTEFYGDGGGYAGGVPFPKLRKLVINGAPMLEEWDVFATAGAGPEGVDVMPCLGELELRNCGLKALPALGKLGLLKELYIRDVDNLKHIGSEFYGDAHAKRVAFPGLETLEICGADSLEEWAFGAEECADQITNIMPRLRKIEIRRCGALKKLPALGKLQSLETINTRQMHSLKEIGNEFYGLRTDVKCRVCNGGNPDQQKVSCHVCEN</sequence>
<dbReference type="InterPro" id="IPR032675">
    <property type="entry name" value="LRR_dom_sf"/>
</dbReference>
<dbReference type="GO" id="GO:0043531">
    <property type="term" value="F:ADP binding"/>
    <property type="evidence" value="ECO:0007669"/>
    <property type="project" value="InterPro"/>
</dbReference>
<evidence type="ECO:0000256" key="2">
    <source>
        <dbReference type="ARBA" id="ARBA00022737"/>
    </source>
</evidence>
<feature type="domain" description="NB-ARC" evidence="6">
    <location>
        <begin position="152"/>
        <end position="297"/>
    </location>
</feature>
<dbReference type="Pfam" id="PF25019">
    <property type="entry name" value="LRR_R13L1-DRL21"/>
    <property type="match status" value="1"/>
</dbReference>
<proteinExistence type="predicted"/>
<dbReference type="Gramene" id="RZC47163">
    <property type="protein sequence ID" value="RZC47163"/>
    <property type="gene ID" value="C5167_040119"/>
</dbReference>
<keyword evidence="4" id="KW-0611">Plant defense</keyword>
<dbReference type="OMA" id="NEAWINI"/>
<dbReference type="GO" id="GO:0006952">
    <property type="term" value="P:defense response"/>
    <property type="evidence" value="ECO:0007669"/>
    <property type="project" value="UniProtKB-KW"/>
</dbReference>
<evidence type="ECO:0000313" key="10">
    <source>
        <dbReference type="Proteomes" id="UP000316621"/>
    </source>
</evidence>
<evidence type="ECO:0000256" key="4">
    <source>
        <dbReference type="ARBA" id="ARBA00022821"/>
    </source>
</evidence>
<evidence type="ECO:0000256" key="3">
    <source>
        <dbReference type="ARBA" id="ARBA00022741"/>
    </source>
</evidence>
<evidence type="ECO:0000259" key="7">
    <source>
        <dbReference type="Pfam" id="PF18052"/>
    </source>
</evidence>
<accession>A0A4Y7IE01</accession>
<dbReference type="Pfam" id="PF00931">
    <property type="entry name" value="NB-ARC"/>
    <property type="match status" value="1"/>
</dbReference>
<keyword evidence="1" id="KW-0433">Leucine-rich repeat</keyword>
<dbReference type="Gene3D" id="1.20.5.4130">
    <property type="match status" value="1"/>
</dbReference>
<dbReference type="InterPro" id="IPR056789">
    <property type="entry name" value="LRR_R13L1-DRL21"/>
</dbReference>
<dbReference type="GO" id="GO:0051707">
    <property type="term" value="P:response to other organism"/>
    <property type="evidence" value="ECO:0007669"/>
    <property type="project" value="UniProtKB-ARBA"/>
</dbReference>